<dbReference type="SUPFAM" id="SSF48452">
    <property type="entry name" value="TPR-like"/>
    <property type="match status" value="1"/>
</dbReference>
<evidence type="ECO:0000313" key="2">
    <source>
        <dbReference type="Proteomes" id="UP000442619"/>
    </source>
</evidence>
<sequence length="412" mass="48831">MDEKKVKDLTAYNERFNEDPTSFNDFQASDYVKELKNQGKEDQAIEVGRTFLEQCPELSGYINYYGYALYNRYINIDDEKIAENEKLFYDILAEIASHCRQERYSPLEAAINKAIKYESKKNPVDYKKLSDLLDNLDAPTLEDTPFVNKEGKEFESKKEKWYRMKVRALYEIGNYSECLKQAQIATGLPLKWHYNNLNWVQYYKASALVKLGRYEEAENIFIALKDKFRAVNFQEILYDLYLHTGRENIAYTQLFYEFFRDGFNYVFIDCYKKITELAKEKGEEKAYKLGSAMIKKLEEEKEKSYEVDVDVSEYDAYSASYLYDLFYNEIMRHLNRYIERHEGRVVYYNAAKRFGSIGLPTEEDNLFFLQGDYIYDDQEVDRGDTVEYSVIKTFDKKKQTPSSKAVLIRTIY</sequence>
<gene>
    <name evidence="1" type="ORF">FYJ79_00345</name>
</gene>
<dbReference type="EMBL" id="VUNM01000001">
    <property type="protein sequence ID" value="MST88062.1"/>
    <property type="molecule type" value="Genomic_DNA"/>
</dbReference>
<accession>A0A844FRG0</accession>
<comment type="caution">
    <text evidence="1">The sequence shown here is derived from an EMBL/GenBank/DDBJ whole genome shotgun (WGS) entry which is preliminary data.</text>
</comment>
<dbReference type="RefSeq" id="WP_277637156.1">
    <property type="nucleotide sequence ID" value="NZ_JAQXUV010000015.1"/>
</dbReference>
<organism evidence="1 2">
    <name type="scientific">Sharpea porci</name>
    <dbReference type="NCBI Taxonomy" id="2652286"/>
    <lineage>
        <taxon>Bacteria</taxon>
        <taxon>Bacillati</taxon>
        <taxon>Bacillota</taxon>
        <taxon>Erysipelotrichia</taxon>
        <taxon>Erysipelotrichales</taxon>
        <taxon>Coprobacillaceae</taxon>
        <taxon>Sharpea</taxon>
    </lineage>
</organism>
<dbReference type="Gene3D" id="2.40.50.140">
    <property type="entry name" value="Nucleic acid-binding proteins"/>
    <property type="match status" value="1"/>
</dbReference>
<keyword evidence="2" id="KW-1185">Reference proteome</keyword>
<proteinExistence type="predicted"/>
<evidence type="ECO:0008006" key="3">
    <source>
        <dbReference type="Google" id="ProtNLM"/>
    </source>
</evidence>
<dbReference type="Proteomes" id="UP000442619">
    <property type="component" value="Unassembled WGS sequence"/>
</dbReference>
<dbReference type="AlphaFoldDB" id="A0A844FRG0"/>
<name>A0A844FRG0_9FIRM</name>
<protein>
    <recommendedName>
        <fullName evidence="3">Tetratricopeptide repeat protein</fullName>
    </recommendedName>
</protein>
<dbReference type="InterPro" id="IPR011990">
    <property type="entry name" value="TPR-like_helical_dom_sf"/>
</dbReference>
<evidence type="ECO:0000313" key="1">
    <source>
        <dbReference type="EMBL" id="MST88062.1"/>
    </source>
</evidence>
<reference evidence="1 2" key="1">
    <citation type="submission" date="2019-08" db="EMBL/GenBank/DDBJ databases">
        <title>In-depth cultivation of the pig gut microbiome towards novel bacterial diversity and tailored functional studies.</title>
        <authorList>
            <person name="Wylensek D."/>
            <person name="Hitch T.C.A."/>
            <person name="Clavel T."/>
        </authorList>
    </citation>
    <scope>NUCLEOTIDE SEQUENCE [LARGE SCALE GENOMIC DNA]</scope>
    <source>
        <strain evidence="1 2">CA-Schmier-601-WT-3</strain>
    </source>
</reference>
<dbReference type="InterPro" id="IPR012340">
    <property type="entry name" value="NA-bd_OB-fold"/>
</dbReference>